<proteinExistence type="predicted"/>
<reference evidence="2 3" key="1">
    <citation type="journal article" date="2018" name="IMA Fungus">
        <title>IMA Genome-F 9: Draft genome sequence of Annulohypoxylon stygium, Aspergillus mulundensis, Berkeleyomyces basicola (syn. Thielaviopsis basicola), Ceratocystis smalleyi, two Cercospora beticola strains, Coleophoma cylindrospora, Fusarium fracticaudum, Phialophora cf. hyalina, and Morchella septimelata.</title>
        <authorList>
            <person name="Wingfield B.D."/>
            <person name="Bills G.F."/>
            <person name="Dong Y."/>
            <person name="Huang W."/>
            <person name="Nel W.J."/>
            <person name="Swalarsk-Parry B.S."/>
            <person name="Vaghefi N."/>
            <person name="Wilken P.M."/>
            <person name="An Z."/>
            <person name="de Beer Z.W."/>
            <person name="De Vos L."/>
            <person name="Chen L."/>
            <person name="Duong T.A."/>
            <person name="Gao Y."/>
            <person name="Hammerbacher A."/>
            <person name="Kikkert J.R."/>
            <person name="Li Y."/>
            <person name="Li H."/>
            <person name="Li K."/>
            <person name="Li Q."/>
            <person name="Liu X."/>
            <person name="Ma X."/>
            <person name="Naidoo K."/>
            <person name="Pethybridge S.J."/>
            <person name="Sun J."/>
            <person name="Steenkamp E.T."/>
            <person name="van der Nest M.A."/>
            <person name="van Wyk S."/>
            <person name="Wingfield M.J."/>
            <person name="Xiong C."/>
            <person name="Yue Q."/>
            <person name="Zhang X."/>
        </authorList>
    </citation>
    <scope>NUCLEOTIDE SEQUENCE [LARGE SCALE GENOMIC DNA]</scope>
    <source>
        <strain evidence="2 3">BP 5553</strain>
    </source>
</reference>
<dbReference type="OrthoDB" id="3473305at2759"/>
<dbReference type="AlphaFoldDB" id="A0A370T9D6"/>
<dbReference type="Proteomes" id="UP000254866">
    <property type="component" value="Unassembled WGS sequence"/>
</dbReference>
<name>A0A370T9D6_9HELO</name>
<dbReference type="GeneID" id="43603305"/>
<gene>
    <name evidence="2" type="ORF">BP5553_10456</name>
</gene>
<evidence type="ECO:0000313" key="3">
    <source>
        <dbReference type="Proteomes" id="UP000254866"/>
    </source>
</evidence>
<accession>A0A370T9D6</accession>
<dbReference type="EMBL" id="NPIC01000016">
    <property type="protein sequence ID" value="RDL30178.1"/>
    <property type="molecule type" value="Genomic_DNA"/>
</dbReference>
<sequence length="251" mass="29319">MPERPKFHLFPALPSELRLKIWATICTNPRTVSLKCKRNVQYTRRFAESFRTRVPSPAVLQVCRESRAEGLRIYQRYFETDRSPRYTYLSFSSDRVKLHDTALTYLGPKELAGIERMVLDVRDCAYFGHFHIDIIKRMTRLRELEIFVQEGEVYRCPRYGIYLHSLSGDFQDARAGDPEWDCPHVRILKRGKKEDGEREEIVRVLGGKCEDRSGKGSVLFKTGLRCVITQIQECELPSLVDGLVMFWVFEC</sequence>
<dbReference type="Pfam" id="PF20150">
    <property type="entry name" value="2EXR"/>
    <property type="match status" value="1"/>
</dbReference>
<dbReference type="RefSeq" id="XP_031864786.1">
    <property type="nucleotide sequence ID" value="XM_032019079.1"/>
</dbReference>
<protein>
    <recommendedName>
        <fullName evidence="1">2EXR domain-containing protein</fullName>
    </recommendedName>
</protein>
<evidence type="ECO:0000313" key="2">
    <source>
        <dbReference type="EMBL" id="RDL30178.1"/>
    </source>
</evidence>
<dbReference type="InterPro" id="IPR045518">
    <property type="entry name" value="2EXR"/>
</dbReference>
<feature type="domain" description="2EXR" evidence="1">
    <location>
        <begin position="7"/>
        <end position="95"/>
    </location>
</feature>
<dbReference type="PANTHER" id="PTHR35910:SF1">
    <property type="entry name" value="2EXR DOMAIN-CONTAINING PROTEIN"/>
    <property type="match status" value="1"/>
</dbReference>
<evidence type="ECO:0000259" key="1">
    <source>
        <dbReference type="Pfam" id="PF20150"/>
    </source>
</evidence>
<organism evidence="2 3">
    <name type="scientific">Venustampulla echinocandica</name>
    <dbReference type="NCBI Taxonomy" id="2656787"/>
    <lineage>
        <taxon>Eukaryota</taxon>
        <taxon>Fungi</taxon>
        <taxon>Dikarya</taxon>
        <taxon>Ascomycota</taxon>
        <taxon>Pezizomycotina</taxon>
        <taxon>Leotiomycetes</taxon>
        <taxon>Helotiales</taxon>
        <taxon>Pleuroascaceae</taxon>
        <taxon>Venustampulla</taxon>
    </lineage>
</organism>
<dbReference type="PANTHER" id="PTHR35910">
    <property type="entry name" value="2EXR DOMAIN-CONTAINING PROTEIN"/>
    <property type="match status" value="1"/>
</dbReference>
<comment type="caution">
    <text evidence="2">The sequence shown here is derived from an EMBL/GenBank/DDBJ whole genome shotgun (WGS) entry which is preliminary data.</text>
</comment>
<keyword evidence="3" id="KW-1185">Reference proteome</keyword>